<dbReference type="SMART" id="SM00987">
    <property type="entry name" value="UreE_C"/>
    <property type="match status" value="1"/>
</dbReference>
<dbReference type="SUPFAM" id="SSF52141">
    <property type="entry name" value="Uracil-DNA glycosylase-like"/>
    <property type="match status" value="1"/>
</dbReference>
<proteinExistence type="predicted"/>
<dbReference type="Pfam" id="PF03167">
    <property type="entry name" value="UDG"/>
    <property type="match status" value="1"/>
</dbReference>
<dbReference type="CDD" id="cd10033">
    <property type="entry name" value="UDG_like"/>
    <property type="match status" value="1"/>
</dbReference>
<reference evidence="2 3" key="1">
    <citation type="submission" date="2020-10" db="EMBL/GenBank/DDBJ databases">
        <title>Degradation of 1,4-Dioxane by Xanthobacter sp. YN2, via a Novel Group-2 Soluble Di-Iron Monooxygenase.</title>
        <authorList>
            <person name="Ma F."/>
            <person name="Wang Y."/>
            <person name="Yang J."/>
            <person name="Guo H."/>
            <person name="Su D."/>
            <person name="Yu L."/>
        </authorList>
    </citation>
    <scope>NUCLEOTIDE SEQUENCE [LARGE SCALE GENOMIC DNA]</scope>
    <source>
        <strain evidence="2 3">YN2</strain>
    </source>
</reference>
<dbReference type="Proteomes" id="UP000596427">
    <property type="component" value="Chromosome"/>
</dbReference>
<dbReference type="PANTHER" id="PTHR42160:SF1">
    <property type="entry name" value="URACIL-DNA GLYCOSYLASE SUPERFAMILY PROTEIN"/>
    <property type="match status" value="1"/>
</dbReference>
<dbReference type="PANTHER" id="PTHR42160">
    <property type="entry name" value="URACIL-DNA GLYCOSYLASE SUPERFAMILY PROTEIN"/>
    <property type="match status" value="1"/>
</dbReference>
<dbReference type="InterPro" id="IPR047124">
    <property type="entry name" value="HI_0220.2"/>
</dbReference>
<evidence type="ECO:0000259" key="1">
    <source>
        <dbReference type="SMART" id="SM00986"/>
    </source>
</evidence>
<evidence type="ECO:0000313" key="3">
    <source>
        <dbReference type="Proteomes" id="UP000596427"/>
    </source>
</evidence>
<keyword evidence="3" id="KW-1185">Reference proteome</keyword>
<dbReference type="SMART" id="SM00986">
    <property type="entry name" value="UDG"/>
    <property type="match status" value="1"/>
</dbReference>
<protein>
    <submittedName>
        <fullName evidence="2">Uracil-DNA glycosylase family protein</fullName>
    </submittedName>
</protein>
<accession>A0A974PPW5</accession>
<feature type="domain" description="Uracil-DNA glycosylase-like" evidence="1">
    <location>
        <begin position="53"/>
        <end position="225"/>
    </location>
</feature>
<gene>
    <name evidence="2" type="ORF">EZH22_03785</name>
</gene>
<dbReference type="Gene3D" id="3.40.470.10">
    <property type="entry name" value="Uracil-DNA glycosylase-like domain"/>
    <property type="match status" value="1"/>
</dbReference>
<evidence type="ECO:0000313" key="2">
    <source>
        <dbReference type="EMBL" id="QRG07530.1"/>
    </source>
</evidence>
<dbReference type="InterPro" id="IPR036895">
    <property type="entry name" value="Uracil-DNA_glycosylase-like_sf"/>
</dbReference>
<dbReference type="KEGG" id="xdi:EZH22_03785"/>
<organism evidence="2 3">
    <name type="scientific">Xanthobacter dioxanivorans</name>
    <dbReference type="NCBI Taxonomy" id="2528964"/>
    <lineage>
        <taxon>Bacteria</taxon>
        <taxon>Pseudomonadati</taxon>
        <taxon>Pseudomonadota</taxon>
        <taxon>Alphaproteobacteria</taxon>
        <taxon>Hyphomicrobiales</taxon>
        <taxon>Xanthobacteraceae</taxon>
        <taxon>Xanthobacter</taxon>
    </lineage>
</organism>
<name>A0A974PPW5_9HYPH</name>
<dbReference type="AlphaFoldDB" id="A0A974PPW5"/>
<dbReference type="EMBL" id="CP063362">
    <property type="protein sequence ID" value="QRG07530.1"/>
    <property type="molecule type" value="Genomic_DNA"/>
</dbReference>
<dbReference type="InterPro" id="IPR005122">
    <property type="entry name" value="Uracil-DNA_glycosylase-like"/>
</dbReference>
<sequence>MRATSPWPRTGWSSRSDPVDPAALDTLLARIRACRICVEAPLGPPLPHAPRPVLRVSATASILVASQAPGTRVHASGLPFTDASGDRLRDWMGVSKEAFYDVARIAIAPMGFCFPGQDAKGADLPPRRECAAAWHDALFCALPPFRLILAVGRPAQAYHLARLGLGAHLGRSLTQTVANWRSVRAAGAALADPVAVYTLPHPSWRNTGWLKRNPFFEAELLPQLKADIARALGPPRDAPEPER</sequence>